<dbReference type="InterPro" id="IPR045125">
    <property type="entry name" value="Sub1/Tcp4-like"/>
</dbReference>
<accession>K1QWY5</accession>
<reference evidence="8" key="1">
    <citation type="journal article" date="2012" name="Nature">
        <title>The oyster genome reveals stress adaptation and complexity of shell formation.</title>
        <authorList>
            <person name="Zhang G."/>
            <person name="Fang X."/>
            <person name="Guo X."/>
            <person name="Li L."/>
            <person name="Luo R."/>
            <person name="Xu F."/>
            <person name="Yang P."/>
            <person name="Zhang L."/>
            <person name="Wang X."/>
            <person name="Qi H."/>
            <person name="Xiong Z."/>
            <person name="Que H."/>
            <person name="Xie Y."/>
            <person name="Holland P.W."/>
            <person name="Paps J."/>
            <person name="Zhu Y."/>
            <person name="Wu F."/>
            <person name="Chen Y."/>
            <person name="Wang J."/>
            <person name="Peng C."/>
            <person name="Meng J."/>
            <person name="Yang L."/>
            <person name="Liu J."/>
            <person name="Wen B."/>
            <person name="Zhang N."/>
            <person name="Huang Z."/>
            <person name="Zhu Q."/>
            <person name="Feng Y."/>
            <person name="Mount A."/>
            <person name="Hedgecock D."/>
            <person name="Xu Z."/>
            <person name="Liu Y."/>
            <person name="Domazet-Loso T."/>
            <person name="Du Y."/>
            <person name="Sun X."/>
            <person name="Zhang S."/>
            <person name="Liu B."/>
            <person name="Cheng P."/>
            <person name="Jiang X."/>
            <person name="Li J."/>
            <person name="Fan D."/>
            <person name="Wang W."/>
            <person name="Fu W."/>
            <person name="Wang T."/>
            <person name="Wang B."/>
            <person name="Zhang J."/>
            <person name="Peng Z."/>
            <person name="Li Y."/>
            <person name="Li N."/>
            <person name="Wang J."/>
            <person name="Chen M."/>
            <person name="He Y."/>
            <person name="Tan F."/>
            <person name="Song X."/>
            <person name="Zheng Q."/>
            <person name="Huang R."/>
            <person name="Yang H."/>
            <person name="Du X."/>
            <person name="Chen L."/>
            <person name="Yang M."/>
            <person name="Gaffney P.M."/>
            <person name="Wang S."/>
            <person name="Luo L."/>
            <person name="She Z."/>
            <person name="Ming Y."/>
            <person name="Huang W."/>
            <person name="Zhang S."/>
            <person name="Huang B."/>
            <person name="Zhang Y."/>
            <person name="Qu T."/>
            <person name="Ni P."/>
            <person name="Miao G."/>
            <person name="Wang J."/>
            <person name="Wang Q."/>
            <person name="Steinberg C.E."/>
            <person name="Wang H."/>
            <person name="Li N."/>
            <person name="Qian L."/>
            <person name="Zhang G."/>
            <person name="Li Y."/>
            <person name="Yang H."/>
            <person name="Liu X."/>
            <person name="Wang J."/>
            <person name="Yin Y."/>
            <person name="Wang J."/>
        </authorList>
    </citation>
    <scope>NUCLEOTIDE SEQUENCE [LARGE SCALE GENOMIC DNA]</scope>
    <source>
        <strain evidence="8">05x7-T-G4-1.051#20</strain>
    </source>
</reference>
<keyword evidence="4" id="KW-0238">DNA-binding</keyword>
<sequence>MSSTQCSLELGNERYIQACTLKNGERRVDIREWKSTENCQFPTKKGISLPLQLFKTLTLSTDLIDTALAKKEELNYHVGANIFISVKSDSPCVNIRKYWKPENEENLVPTKKGICLRPLEYGKLKSHLSSIEKAFPELETTEPCFLQEDHQNQLGMLRCAVCNPQEYQNW</sequence>
<name>K1QWY5_MAGGI</name>
<keyword evidence="6" id="KW-0539">Nucleus</keyword>
<evidence type="ECO:0000256" key="3">
    <source>
        <dbReference type="ARBA" id="ARBA00023015"/>
    </source>
</evidence>
<keyword evidence="5" id="KW-0804">Transcription</keyword>
<comment type="subcellular location">
    <subcellularLocation>
        <location evidence="1">Nucleus</location>
    </subcellularLocation>
</comment>
<evidence type="ECO:0000256" key="1">
    <source>
        <dbReference type="ARBA" id="ARBA00004123"/>
    </source>
</evidence>
<dbReference type="GO" id="GO:0005634">
    <property type="term" value="C:nucleus"/>
    <property type="evidence" value="ECO:0007669"/>
    <property type="project" value="UniProtKB-SubCell"/>
</dbReference>
<proteinExistence type="inferred from homology"/>
<dbReference type="PANTHER" id="PTHR13215">
    <property type="entry name" value="RNA POLYMERASE II TRANSCRIPTIONAL COACTIVATOR"/>
    <property type="match status" value="1"/>
</dbReference>
<keyword evidence="3" id="KW-0805">Transcription regulation</keyword>
<protein>
    <recommendedName>
        <fullName evidence="7">Transcriptional coactivator p15 (PC4) C-terminal domain-containing protein</fullName>
    </recommendedName>
</protein>
<feature type="domain" description="Transcriptional coactivator p15 (PC4) C-terminal" evidence="7">
    <location>
        <begin position="9"/>
        <end position="57"/>
    </location>
</feature>
<evidence type="ECO:0000259" key="7">
    <source>
        <dbReference type="Pfam" id="PF02229"/>
    </source>
</evidence>
<evidence type="ECO:0000256" key="5">
    <source>
        <dbReference type="ARBA" id="ARBA00023163"/>
    </source>
</evidence>
<dbReference type="InterPro" id="IPR009044">
    <property type="entry name" value="ssDNA-bd_transcriptional_reg"/>
</dbReference>
<dbReference type="GO" id="GO:0060261">
    <property type="term" value="P:positive regulation of transcription initiation by RNA polymerase II"/>
    <property type="evidence" value="ECO:0007669"/>
    <property type="project" value="InterPro"/>
</dbReference>
<dbReference type="HOGENOM" id="CLU_131710_0_0_1"/>
<organism evidence="8">
    <name type="scientific">Magallana gigas</name>
    <name type="common">Pacific oyster</name>
    <name type="synonym">Crassostrea gigas</name>
    <dbReference type="NCBI Taxonomy" id="29159"/>
    <lineage>
        <taxon>Eukaryota</taxon>
        <taxon>Metazoa</taxon>
        <taxon>Spiralia</taxon>
        <taxon>Lophotrochozoa</taxon>
        <taxon>Mollusca</taxon>
        <taxon>Bivalvia</taxon>
        <taxon>Autobranchia</taxon>
        <taxon>Pteriomorphia</taxon>
        <taxon>Ostreida</taxon>
        <taxon>Ostreoidea</taxon>
        <taxon>Ostreidae</taxon>
        <taxon>Magallana</taxon>
    </lineage>
</organism>
<feature type="domain" description="Transcriptional coactivator p15 (PC4) C-terminal" evidence="7">
    <location>
        <begin position="90"/>
        <end position="127"/>
    </location>
</feature>
<evidence type="ECO:0000313" key="8">
    <source>
        <dbReference type="EMBL" id="EKC35664.1"/>
    </source>
</evidence>
<dbReference type="InterPro" id="IPR003173">
    <property type="entry name" value="PC4_C"/>
</dbReference>
<dbReference type="Gene3D" id="2.30.31.10">
    <property type="entry name" value="Transcriptional Coactivator Pc4, Chain A"/>
    <property type="match status" value="2"/>
</dbReference>
<dbReference type="InParanoid" id="K1QWY5"/>
<gene>
    <name evidence="8" type="ORF">CGI_10009389</name>
</gene>
<evidence type="ECO:0000256" key="6">
    <source>
        <dbReference type="ARBA" id="ARBA00023242"/>
    </source>
</evidence>
<dbReference type="Pfam" id="PF02229">
    <property type="entry name" value="PC4"/>
    <property type="match status" value="2"/>
</dbReference>
<evidence type="ECO:0000256" key="2">
    <source>
        <dbReference type="ARBA" id="ARBA00009001"/>
    </source>
</evidence>
<dbReference type="AlphaFoldDB" id="K1QWY5"/>
<evidence type="ECO:0000256" key="4">
    <source>
        <dbReference type="ARBA" id="ARBA00023125"/>
    </source>
</evidence>
<comment type="similarity">
    <text evidence="2">Belongs to the transcriptional coactivator PC4 family.</text>
</comment>
<dbReference type="SUPFAM" id="SSF54447">
    <property type="entry name" value="ssDNA-binding transcriptional regulator domain"/>
    <property type="match status" value="2"/>
</dbReference>
<dbReference type="GO" id="GO:0003677">
    <property type="term" value="F:DNA binding"/>
    <property type="evidence" value="ECO:0007669"/>
    <property type="project" value="UniProtKB-KW"/>
</dbReference>
<dbReference type="EMBL" id="JH816164">
    <property type="protein sequence ID" value="EKC35664.1"/>
    <property type="molecule type" value="Genomic_DNA"/>
</dbReference>
<dbReference type="GO" id="GO:0003713">
    <property type="term" value="F:transcription coactivator activity"/>
    <property type="evidence" value="ECO:0007669"/>
    <property type="project" value="InterPro"/>
</dbReference>